<name>A0A4U8W1Z5_9NOCA</name>
<dbReference type="RefSeq" id="WP_130918033.1">
    <property type="nucleotide sequence ID" value="NZ_JADLPI010000001.1"/>
</dbReference>
<dbReference type="InterPro" id="IPR012348">
    <property type="entry name" value="RNR-like"/>
</dbReference>
<dbReference type="Pfam" id="PF11583">
    <property type="entry name" value="AurF"/>
    <property type="match status" value="1"/>
</dbReference>
<dbReference type="InterPro" id="IPR009078">
    <property type="entry name" value="Ferritin-like_SF"/>
</dbReference>
<gene>
    <name evidence="1" type="ORF">NCTC10797_03828</name>
</gene>
<protein>
    <submittedName>
        <fullName evidence="1">p-aminobenzoate N-oxygenase AurF</fullName>
    </submittedName>
</protein>
<dbReference type="EMBL" id="LR215973">
    <property type="protein sequence ID" value="VFB00037.1"/>
    <property type="molecule type" value="Genomic_DNA"/>
</dbReference>
<evidence type="ECO:0000313" key="1">
    <source>
        <dbReference type="EMBL" id="VFB00037.1"/>
    </source>
</evidence>
<proteinExistence type="predicted"/>
<reference evidence="1 2" key="1">
    <citation type="submission" date="2019-02" db="EMBL/GenBank/DDBJ databases">
        <authorList>
            <consortium name="Pathogen Informatics"/>
        </authorList>
    </citation>
    <scope>NUCLEOTIDE SEQUENCE [LARGE SCALE GENOMIC DNA]</scope>
    <source>
        <strain evidence="1 2">3012STDY6756504</strain>
    </source>
</reference>
<dbReference type="AlphaFoldDB" id="A0A4U8W1Z5"/>
<dbReference type="SUPFAM" id="SSF47240">
    <property type="entry name" value="Ferritin-like"/>
    <property type="match status" value="1"/>
</dbReference>
<organism evidence="1 2">
    <name type="scientific">Nocardia cyriacigeorgica</name>
    <dbReference type="NCBI Taxonomy" id="135487"/>
    <lineage>
        <taxon>Bacteria</taxon>
        <taxon>Bacillati</taxon>
        <taxon>Actinomycetota</taxon>
        <taxon>Actinomycetes</taxon>
        <taxon>Mycobacteriales</taxon>
        <taxon>Nocardiaceae</taxon>
        <taxon>Nocardia</taxon>
    </lineage>
</organism>
<dbReference type="Proteomes" id="UP000290439">
    <property type="component" value="Chromosome"/>
</dbReference>
<sequence>MALSAVSPEKTADQTYREVLQGLSEGSVNKHFDPYVDIDWDSPDYGIDRNDRRWILPEADPLGRHPWYKSLPVEKQIAMGMWRQAGIAKVGLDFEQLLIRGLMQYVVSLPNGDPEFRFITHEAAEECNHTLMFQEMINRIGEDVIGMGSIDRKLTMIIWPAVKYFPEFFFTMVLGGEEPIDHLQKSILRGGDQMHPMVQRVMQIHVAEEARHISFAHEYLRRNVPKMHPATRFTLSLLFPTAMRIMCEMIATPPKEFIEKFEIPQSVVKDMYWRSEESSNALRDIFADVRALAEQSGLMNPVSKLVWKVLGIDGRPSRYRSEPARRAAA</sequence>
<dbReference type="InterPro" id="IPR025859">
    <property type="entry name" value="AurF/CmlI"/>
</dbReference>
<accession>A0A4U8W1Z5</accession>
<dbReference type="Gene3D" id="1.10.620.20">
    <property type="entry name" value="Ribonucleotide Reductase, subunit A"/>
    <property type="match status" value="1"/>
</dbReference>
<dbReference type="GO" id="GO:0016491">
    <property type="term" value="F:oxidoreductase activity"/>
    <property type="evidence" value="ECO:0007669"/>
    <property type="project" value="InterPro"/>
</dbReference>
<evidence type="ECO:0000313" key="2">
    <source>
        <dbReference type="Proteomes" id="UP000290439"/>
    </source>
</evidence>